<dbReference type="PANTHER" id="PTHR12483:SF115">
    <property type="entry name" value="COPPER TRANSPORT PROTEIN"/>
    <property type="match status" value="1"/>
</dbReference>
<evidence type="ECO:0000256" key="5">
    <source>
        <dbReference type="SAM" id="SignalP"/>
    </source>
</evidence>
<evidence type="ECO:0000256" key="4">
    <source>
        <dbReference type="RuleBase" id="RU367022"/>
    </source>
</evidence>
<dbReference type="Proteomes" id="UP001527925">
    <property type="component" value="Unassembled WGS sequence"/>
</dbReference>
<keyword evidence="4" id="KW-0186">Copper</keyword>
<keyword evidence="7" id="KW-1185">Reference proteome</keyword>
<gene>
    <name evidence="6" type="ORF">HK105_204585</name>
</gene>
<reference evidence="6 7" key="1">
    <citation type="submission" date="2023-09" db="EMBL/GenBank/DDBJ databases">
        <title>Pangenome analysis of Batrachochytrium dendrobatidis and related Chytrids.</title>
        <authorList>
            <person name="Yacoub M.N."/>
            <person name="Stajich J.E."/>
            <person name="James T.Y."/>
        </authorList>
    </citation>
    <scope>NUCLEOTIDE SEQUENCE [LARGE SCALE GENOMIC DNA]</scope>
    <source>
        <strain evidence="6 7">JEL0888</strain>
    </source>
</reference>
<evidence type="ECO:0000256" key="1">
    <source>
        <dbReference type="ARBA" id="ARBA00022692"/>
    </source>
</evidence>
<keyword evidence="5" id="KW-0732">Signal</keyword>
<keyword evidence="4" id="KW-0187">Copper transport</keyword>
<comment type="subcellular location">
    <subcellularLocation>
        <location evidence="4">Membrane</location>
        <topology evidence="4">Multi-pass membrane protein</topology>
    </subcellularLocation>
</comment>
<proteinExistence type="inferred from homology"/>
<keyword evidence="3 4" id="KW-0472">Membrane</keyword>
<accession>A0ABR4N8W0</accession>
<sequence>MLARLVLAAIAAAAHAAAQTGGLADPAAAAASLSQLCAASSTQHLAACSLKTSCKTTTTGACADATLLATACETDAAVAASSSACAPVTAACPSGASSSALCAPVPALPSTLELQQRIFVICKVMNMDGCNKCAAPATNTTVASCDVMAVYSQLCHAMPDMSSCTPYNTMCAQSPLPNALAPFCPSAAGSTDSTLPSAFDETAPLMQMFLHTGINDYVLFKSFVPRNNGQYFGALVFSFALAVLYHAISAFRKWRLAAFAAQARALAASGNKNRKWSPRTEIQQLEKAVTRAVEVFVSYMLMLIVMAFNVGLIFAVIVGVLVGSYIFDRSPIQDDDNLCC</sequence>
<feature type="signal peptide" evidence="5">
    <location>
        <begin position="1"/>
        <end position="16"/>
    </location>
</feature>
<evidence type="ECO:0000313" key="6">
    <source>
        <dbReference type="EMBL" id="KAL2915884.1"/>
    </source>
</evidence>
<feature type="chain" id="PRO_5045283708" description="Copper transport protein" evidence="5">
    <location>
        <begin position="17"/>
        <end position="340"/>
    </location>
</feature>
<name>A0ABR4N8W0_9FUNG</name>
<protein>
    <recommendedName>
        <fullName evidence="4">Copper transport protein</fullName>
    </recommendedName>
</protein>
<comment type="similarity">
    <text evidence="4">Belongs to the copper transporter (Ctr) (TC 1.A.56) family. SLC31A subfamily.</text>
</comment>
<keyword evidence="1 4" id="KW-0812">Transmembrane</keyword>
<evidence type="ECO:0000256" key="2">
    <source>
        <dbReference type="ARBA" id="ARBA00022989"/>
    </source>
</evidence>
<comment type="caution">
    <text evidence="6">The sequence shown here is derived from an EMBL/GenBank/DDBJ whole genome shotgun (WGS) entry which is preliminary data.</text>
</comment>
<feature type="transmembrane region" description="Helical" evidence="4">
    <location>
        <begin position="301"/>
        <end position="327"/>
    </location>
</feature>
<keyword evidence="4" id="KW-0813">Transport</keyword>
<evidence type="ECO:0000313" key="7">
    <source>
        <dbReference type="Proteomes" id="UP001527925"/>
    </source>
</evidence>
<evidence type="ECO:0000256" key="3">
    <source>
        <dbReference type="ARBA" id="ARBA00023136"/>
    </source>
</evidence>
<organism evidence="6 7">
    <name type="scientific">Polyrhizophydium stewartii</name>
    <dbReference type="NCBI Taxonomy" id="2732419"/>
    <lineage>
        <taxon>Eukaryota</taxon>
        <taxon>Fungi</taxon>
        <taxon>Fungi incertae sedis</taxon>
        <taxon>Chytridiomycota</taxon>
        <taxon>Chytridiomycota incertae sedis</taxon>
        <taxon>Chytridiomycetes</taxon>
        <taxon>Rhizophydiales</taxon>
        <taxon>Rhizophydiales incertae sedis</taxon>
        <taxon>Polyrhizophydium</taxon>
    </lineage>
</organism>
<dbReference type="InterPro" id="IPR007274">
    <property type="entry name" value="Cop_transporter"/>
</dbReference>
<dbReference type="EMBL" id="JADGIZ020000020">
    <property type="protein sequence ID" value="KAL2915884.1"/>
    <property type="molecule type" value="Genomic_DNA"/>
</dbReference>
<feature type="transmembrane region" description="Helical" evidence="4">
    <location>
        <begin position="231"/>
        <end position="248"/>
    </location>
</feature>
<dbReference type="Pfam" id="PF04145">
    <property type="entry name" value="Ctr"/>
    <property type="match status" value="1"/>
</dbReference>
<keyword evidence="4" id="KW-0406">Ion transport</keyword>
<dbReference type="PANTHER" id="PTHR12483">
    <property type="entry name" value="SOLUTE CARRIER FAMILY 31 COPPER TRANSPORTERS"/>
    <property type="match status" value="1"/>
</dbReference>
<keyword evidence="2 4" id="KW-1133">Transmembrane helix</keyword>